<dbReference type="GO" id="GO:0008408">
    <property type="term" value="F:3'-5' exonuclease activity"/>
    <property type="evidence" value="ECO:0007669"/>
    <property type="project" value="InterPro"/>
</dbReference>
<dbReference type="PANTHER" id="PTHR30337:SF0">
    <property type="entry name" value="NUCLEASE SBCCD SUBUNIT D"/>
    <property type="match status" value="1"/>
</dbReference>
<keyword evidence="2" id="KW-0378">Hydrolase</keyword>
<evidence type="ECO:0000256" key="3">
    <source>
        <dbReference type="ARBA" id="ARBA00022839"/>
    </source>
</evidence>
<dbReference type="NCBIfam" id="TIGR00619">
    <property type="entry name" value="sbcd"/>
    <property type="match status" value="1"/>
</dbReference>
<protein>
    <recommendedName>
        <fullName evidence="4">Calcineurin-like phosphoesterase domain-containing protein</fullName>
    </recommendedName>
</protein>
<dbReference type="InterPro" id="IPR050535">
    <property type="entry name" value="DNA_Repair-Maintenance_Comp"/>
</dbReference>
<accession>A0A382TEY1</accession>
<reference evidence="5" key="1">
    <citation type="submission" date="2018-05" db="EMBL/GenBank/DDBJ databases">
        <authorList>
            <person name="Lanie J.A."/>
            <person name="Ng W.-L."/>
            <person name="Kazmierczak K.M."/>
            <person name="Andrzejewski T.M."/>
            <person name="Davidsen T.M."/>
            <person name="Wayne K.J."/>
            <person name="Tettelin H."/>
            <person name="Glass J.I."/>
            <person name="Rusch D."/>
            <person name="Podicherti R."/>
            <person name="Tsui H.-C.T."/>
            <person name="Winkler M.E."/>
        </authorList>
    </citation>
    <scope>NUCLEOTIDE SEQUENCE</scope>
</reference>
<keyword evidence="3" id="KW-0269">Exonuclease</keyword>
<dbReference type="InterPro" id="IPR004593">
    <property type="entry name" value="SbcD"/>
</dbReference>
<dbReference type="InterPro" id="IPR041796">
    <property type="entry name" value="Mre11_N"/>
</dbReference>
<dbReference type="CDD" id="cd00840">
    <property type="entry name" value="MPP_Mre11_N"/>
    <property type="match status" value="1"/>
</dbReference>
<organism evidence="5">
    <name type="scientific">marine metagenome</name>
    <dbReference type="NCBI Taxonomy" id="408172"/>
    <lineage>
        <taxon>unclassified sequences</taxon>
        <taxon>metagenomes</taxon>
        <taxon>ecological metagenomes</taxon>
    </lineage>
</organism>
<dbReference type="EMBL" id="UINC01135720">
    <property type="protein sequence ID" value="SVD20037.1"/>
    <property type="molecule type" value="Genomic_DNA"/>
</dbReference>
<dbReference type="InterPro" id="IPR029052">
    <property type="entry name" value="Metallo-depent_PP-like"/>
</dbReference>
<sequence length="212" mass="23779">MKIIHFSDLHIGYTRYSKGIDLETGLDNRIVDFLNTFDELVNYALQENVDLVIFAGDAYKDRNPSQTQQKEFAKRLLKLTKANIPVALIVGNHDMPGNKGRATALDIFPTMNLDNITVIDKLQLYELNTKSGNPIQILGMPWIRKGSLISRLSNIKKDITIEDLNKQIIQTLDNSLEKELSKVNKSIACIFSGHLTVMEAKTSTETLMSIGA</sequence>
<dbReference type="Pfam" id="PF00149">
    <property type="entry name" value="Metallophos"/>
    <property type="match status" value="1"/>
</dbReference>
<evidence type="ECO:0000259" key="4">
    <source>
        <dbReference type="Pfam" id="PF00149"/>
    </source>
</evidence>
<feature type="domain" description="Calcineurin-like phosphoesterase" evidence="4">
    <location>
        <begin position="1"/>
        <end position="152"/>
    </location>
</feature>
<gene>
    <name evidence="5" type="ORF">METZ01_LOCUS372891</name>
</gene>
<keyword evidence="1" id="KW-0540">Nuclease</keyword>
<proteinExistence type="predicted"/>
<dbReference type="GO" id="GO:0006259">
    <property type="term" value="P:DNA metabolic process"/>
    <property type="evidence" value="ECO:0007669"/>
    <property type="project" value="InterPro"/>
</dbReference>
<dbReference type="PANTHER" id="PTHR30337">
    <property type="entry name" value="COMPONENT OF ATP-DEPENDENT DSDNA EXONUCLEASE"/>
    <property type="match status" value="1"/>
</dbReference>
<dbReference type="InterPro" id="IPR004843">
    <property type="entry name" value="Calcineurin-like_PHP"/>
</dbReference>
<dbReference type="GO" id="GO:0004519">
    <property type="term" value="F:endonuclease activity"/>
    <property type="evidence" value="ECO:0007669"/>
    <property type="project" value="InterPro"/>
</dbReference>
<feature type="non-terminal residue" evidence="5">
    <location>
        <position position="212"/>
    </location>
</feature>
<dbReference type="AlphaFoldDB" id="A0A382TEY1"/>
<evidence type="ECO:0000256" key="2">
    <source>
        <dbReference type="ARBA" id="ARBA00022801"/>
    </source>
</evidence>
<evidence type="ECO:0000256" key="1">
    <source>
        <dbReference type="ARBA" id="ARBA00022722"/>
    </source>
</evidence>
<name>A0A382TEY1_9ZZZZ</name>
<dbReference type="SUPFAM" id="SSF56300">
    <property type="entry name" value="Metallo-dependent phosphatases"/>
    <property type="match status" value="1"/>
</dbReference>
<dbReference type="Gene3D" id="3.60.21.10">
    <property type="match status" value="1"/>
</dbReference>
<evidence type="ECO:0000313" key="5">
    <source>
        <dbReference type="EMBL" id="SVD20037.1"/>
    </source>
</evidence>